<dbReference type="EMBL" id="RZUL01000007">
    <property type="protein sequence ID" value="RVT39403.1"/>
    <property type="molecule type" value="Genomic_DNA"/>
</dbReference>
<evidence type="ECO:0000313" key="4">
    <source>
        <dbReference type="Proteomes" id="UP000282977"/>
    </source>
</evidence>
<name>A0A437J401_9SPHN</name>
<evidence type="ECO:0000256" key="2">
    <source>
        <dbReference type="ARBA" id="ARBA00023002"/>
    </source>
</evidence>
<dbReference type="OrthoDB" id="4719230at2"/>
<dbReference type="AlphaFoldDB" id="A0A437J401"/>
<keyword evidence="3" id="KW-0223">Dioxygenase</keyword>
<accession>A0A437J401</accession>
<evidence type="ECO:0000256" key="1">
    <source>
        <dbReference type="ARBA" id="ARBA00009570"/>
    </source>
</evidence>
<organism evidence="3 4">
    <name type="scientific">Sphingobium algorifonticola</name>
    <dbReference type="NCBI Taxonomy" id="2008318"/>
    <lineage>
        <taxon>Bacteria</taxon>
        <taxon>Pseudomonadati</taxon>
        <taxon>Pseudomonadota</taxon>
        <taxon>Alphaproteobacteria</taxon>
        <taxon>Sphingomonadales</taxon>
        <taxon>Sphingomonadaceae</taxon>
        <taxon>Sphingobium</taxon>
    </lineage>
</organism>
<dbReference type="PANTHER" id="PTHR41534:SF2">
    <property type="entry name" value="3-PHENYLPROPIONATE_CINNAMIC ACID DIOXYGENASE SUBUNIT BETA"/>
    <property type="match status" value="1"/>
</dbReference>
<evidence type="ECO:0000313" key="3">
    <source>
        <dbReference type="EMBL" id="RVT39403.1"/>
    </source>
</evidence>
<proteinExistence type="inferred from homology"/>
<keyword evidence="2" id="KW-0560">Oxidoreductase</keyword>
<comment type="caution">
    <text evidence="3">The sequence shown here is derived from an EMBL/GenBank/DDBJ whole genome shotgun (WGS) entry which is preliminary data.</text>
</comment>
<dbReference type="GO" id="GO:0019380">
    <property type="term" value="P:3-phenylpropionate catabolic process"/>
    <property type="evidence" value="ECO:0007669"/>
    <property type="project" value="TreeGrafter"/>
</dbReference>
<dbReference type="Proteomes" id="UP000282977">
    <property type="component" value="Unassembled WGS sequence"/>
</dbReference>
<protein>
    <submittedName>
        <fullName evidence="3">Naphthalene 1,2-dioxygenase</fullName>
    </submittedName>
</protein>
<comment type="similarity">
    <text evidence="1">Belongs to the bacterial ring-hydroxylating dioxygenase beta subunit family.</text>
</comment>
<dbReference type="PANTHER" id="PTHR41534">
    <property type="entry name" value="BLR3401 PROTEIN"/>
    <property type="match status" value="1"/>
</dbReference>
<dbReference type="Gene3D" id="3.10.450.50">
    <property type="match status" value="1"/>
</dbReference>
<dbReference type="RefSeq" id="WP_095386346.1">
    <property type="nucleotide sequence ID" value="NZ_RZUL01000007.1"/>
</dbReference>
<dbReference type="GO" id="GO:0051213">
    <property type="term" value="F:dioxygenase activity"/>
    <property type="evidence" value="ECO:0007669"/>
    <property type="project" value="UniProtKB-KW"/>
</dbReference>
<reference evidence="3 4" key="1">
    <citation type="submission" date="2019-01" db="EMBL/GenBank/DDBJ databases">
        <authorList>
            <person name="Chen W.-M."/>
        </authorList>
    </citation>
    <scope>NUCLEOTIDE SEQUENCE [LARGE SCALE GENOMIC DNA]</scope>
    <source>
        <strain evidence="3 4">TLA-22</strain>
    </source>
</reference>
<sequence>MENANQIVKTMGADVWDGDPELIADHDLLHRVQAFTNREARLLDTGRVREWLDEMIHPDICYVIISRQLRYIEERRYSPPDSVFIYDDDHGALNARVEQQLHPQNWRVNPHEAYVRIGTNLEVTKGSAKDRLFVRTNWHLRRMRRQYEIDDFIYSRHDELVITPDQGFKFVKRFIAFPERCVQGRNMTLFL</sequence>
<gene>
    <name evidence="3" type="ORF">ENE74_15220</name>
</gene>
<keyword evidence="4" id="KW-1185">Reference proteome</keyword>
<dbReference type="InterPro" id="IPR000391">
    <property type="entry name" value="Rng_hydr_dOase-bsu"/>
</dbReference>
<dbReference type="InterPro" id="IPR032710">
    <property type="entry name" value="NTF2-like_dom_sf"/>
</dbReference>
<dbReference type="Pfam" id="PF00866">
    <property type="entry name" value="Ring_hydroxyl_B"/>
    <property type="match status" value="1"/>
</dbReference>
<dbReference type="SUPFAM" id="SSF54427">
    <property type="entry name" value="NTF2-like"/>
    <property type="match status" value="1"/>
</dbReference>